<dbReference type="Pfam" id="PF25045">
    <property type="entry name" value="vWA_Ro60"/>
    <property type="match status" value="1"/>
</dbReference>
<accession>A0A6P7K1I1</accession>
<evidence type="ECO:0000313" key="10">
    <source>
        <dbReference type="RefSeq" id="XP_028283129.1"/>
    </source>
</evidence>
<dbReference type="InterPro" id="IPR037214">
    <property type="entry name" value="TROVE_dom_sf"/>
</dbReference>
<dbReference type="PANTHER" id="PTHR14202">
    <property type="entry name" value="60 KDA RIBONUCLEOPROTEIN SSA/RO"/>
    <property type="match status" value="1"/>
</dbReference>
<evidence type="ECO:0000256" key="5">
    <source>
        <dbReference type="ARBA" id="ARBA00022884"/>
    </source>
</evidence>
<keyword evidence="3" id="KW-0963">Cytoplasm</keyword>
<dbReference type="AlphaFoldDB" id="A0A6P7K1I1"/>
<dbReference type="RefSeq" id="XP_028283129.1">
    <property type="nucleotide sequence ID" value="XM_028427328.1"/>
</dbReference>
<dbReference type="InterPro" id="IPR008858">
    <property type="entry name" value="TROVE_dom"/>
</dbReference>
<evidence type="ECO:0000313" key="8">
    <source>
        <dbReference type="Proteomes" id="UP000515145"/>
    </source>
</evidence>
<dbReference type="PANTHER" id="PTHR14202:SF0">
    <property type="entry name" value="RNA-BINDING PROTEIN RO60"/>
    <property type="match status" value="1"/>
</dbReference>
<name>A0A6P7K1I1_9TELE</name>
<dbReference type="InterPro" id="IPR036465">
    <property type="entry name" value="vWFA_dom_sf"/>
</dbReference>
<dbReference type="SUPFAM" id="SSF140864">
    <property type="entry name" value="TROVE domain-like"/>
    <property type="match status" value="1"/>
</dbReference>
<dbReference type="OrthoDB" id="6098064at2759"/>
<dbReference type="InterPro" id="IPR056800">
    <property type="entry name" value="vWA_Ro60"/>
</dbReference>
<evidence type="ECO:0000256" key="2">
    <source>
        <dbReference type="ARBA" id="ARBA00007814"/>
    </source>
</evidence>
<dbReference type="GO" id="GO:0046872">
    <property type="term" value="F:metal ion binding"/>
    <property type="evidence" value="ECO:0007669"/>
    <property type="project" value="UniProtKB-KW"/>
</dbReference>
<keyword evidence="5" id="KW-0694">RNA-binding</keyword>
<dbReference type="SUPFAM" id="SSF53300">
    <property type="entry name" value="vWA-like"/>
    <property type="match status" value="1"/>
</dbReference>
<feature type="domain" description="TROVE" evidence="7">
    <location>
        <begin position="13"/>
        <end position="367"/>
    </location>
</feature>
<comment type="similarity">
    <text evidence="2">Belongs to the Ro 60 kDa family.</text>
</comment>
<reference evidence="9 10" key="1">
    <citation type="submission" date="2025-04" db="UniProtKB">
        <authorList>
            <consortium name="RefSeq"/>
        </authorList>
    </citation>
    <scope>IDENTIFICATION</scope>
</reference>
<comment type="subcellular location">
    <subcellularLocation>
        <location evidence="1">Cytoplasm</location>
    </subcellularLocation>
</comment>
<protein>
    <submittedName>
        <fullName evidence="9 10">60 kDa SS-A/Ro ribonucleoprotein</fullName>
    </submittedName>
</protein>
<organism evidence="8 9">
    <name type="scientific">Parambassis ranga</name>
    <name type="common">Indian glassy fish</name>
    <dbReference type="NCBI Taxonomy" id="210632"/>
    <lineage>
        <taxon>Eukaryota</taxon>
        <taxon>Metazoa</taxon>
        <taxon>Chordata</taxon>
        <taxon>Craniata</taxon>
        <taxon>Vertebrata</taxon>
        <taxon>Euteleostomi</taxon>
        <taxon>Actinopterygii</taxon>
        <taxon>Neopterygii</taxon>
        <taxon>Teleostei</taxon>
        <taxon>Neoteleostei</taxon>
        <taxon>Acanthomorphata</taxon>
        <taxon>Ovalentaria</taxon>
        <taxon>Ambassidae</taxon>
        <taxon>Parambassis</taxon>
    </lineage>
</organism>
<dbReference type="GO" id="GO:0003723">
    <property type="term" value="F:RNA binding"/>
    <property type="evidence" value="ECO:0007669"/>
    <property type="project" value="UniProtKB-KW"/>
</dbReference>
<evidence type="ECO:0000256" key="6">
    <source>
        <dbReference type="ARBA" id="ARBA00023274"/>
    </source>
</evidence>
<dbReference type="FunFam" id="3.40.50.410:FF:000040">
    <property type="entry name" value="60 kDa SS-A/Ro ribonucleoprotein isoform X1"/>
    <property type="match status" value="1"/>
</dbReference>
<dbReference type="Proteomes" id="UP000515145">
    <property type="component" value="Chromosome 17"/>
</dbReference>
<dbReference type="GO" id="GO:0005737">
    <property type="term" value="C:cytoplasm"/>
    <property type="evidence" value="ECO:0007669"/>
    <property type="project" value="UniProtKB-SubCell"/>
</dbReference>
<evidence type="ECO:0000259" key="7">
    <source>
        <dbReference type="PROSITE" id="PS50988"/>
    </source>
</evidence>
<dbReference type="Gene3D" id="3.40.50.410">
    <property type="entry name" value="von Willebrand factor, type A domain"/>
    <property type="match status" value="1"/>
</dbReference>
<evidence type="ECO:0000313" key="9">
    <source>
        <dbReference type="RefSeq" id="XP_028283128.1"/>
    </source>
</evidence>
<keyword evidence="8" id="KW-1185">Reference proteome</keyword>
<gene>
    <name evidence="9 10" type="primary">ro60</name>
</gene>
<dbReference type="Pfam" id="PF05731">
    <property type="entry name" value="TROVE"/>
    <property type="match status" value="1"/>
</dbReference>
<proteinExistence type="inferred from homology"/>
<dbReference type="GeneID" id="114449567"/>
<dbReference type="CTD" id="6738"/>
<keyword evidence="4" id="KW-0479">Metal-binding</keyword>
<dbReference type="InterPro" id="IPR040322">
    <property type="entry name" value="TROVE2"/>
</dbReference>
<dbReference type="RefSeq" id="XP_028283128.1">
    <property type="nucleotide sequence ID" value="XM_028427327.1"/>
</dbReference>
<evidence type="ECO:0000256" key="4">
    <source>
        <dbReference type="ARBA" id="ARBA00022723"/>
    </source>
</evidence>
<dbReference type="GO" id="GO:1990904">
    <property type="term" value="C:ribonucleoprotein complex"/>
    <property type="evidence" value="ECO:0007669"/>
    <property type="project" value="UniProtKB-KW"/>
</dbReference>
<dbReference type="PROSITE" id="PS50988">
    <property type="entry name" value="TROVE"/>
    <property type="match status" value="1"/>
</dbReference>
<evidence type="ECO:0000256" key="1">
    <source>
        <dbReference type="ARBA" id="ARBA00004496"/>
    </source>
</evidence>
<keyword evidence="6 9" id="KW-0687">Ribonucleoprotein</keyword>
<sequence length="537" mass="58955">MEPSGSSVSNHTLNSTGGGCSWELGDKTRLCRFLCYGSEGDIYTSREEGHVSLENAGALLSMLQEGRGAEVVEEIKKFAQDGRAVRLGPSFFALALCSQHSELKTRQAAFKALKEVCRDPAHLFSFIQYKKELKEGMKCGIWGRALRKAVSDWYNDQDAMSLAAAVTKCKQRGGWSHQDLLRLSHTKPAKDAFALISKYVTKGWKEVQVAYTDKENPEEVVKVLSYLEVVEKVNHSCDETEVISLIEEHKLEREQLLTDHLKSKQVWRALLKEMPLQSVLKILGKMTSNKVLEPGSSETQAVCERIQSESALKKAKIHPFSILLASENYKRGQGYQGKTKWEPDSSILKAMDSAFYKSFMNLEPVGKHFIVAVDVSTSLSSIVPGTSISTAVAAAAITMIFARTEADTQVLAYSEGAVVPCSVSAGMTLTEATAELVKIPSGSTDCTLPIIWATENKKSVDVFIILTNNPLWTFTASPMEYLKKHRQASGANSKLVMCGLTSIGHGIADTEDRGLLSICGFDLGAFIVIHNLAQDLI</sequence>
<evidence type="ECO:0000256" key="3">
    <source>
        <dbReference type="ARBA" id="ARBA00022490"/>
    </source>
</evidence>